<sequence length="53" mass="6088">MIPEIRNTQSSMNLTYLLMYLITHLYAACSMHCTYLPQLIQLSIPTSSEPKIN</sequence>
<protein>
    <submittedName>
        <fullName evidence="2">Uncharacterized protein</fullName>
    </submittedName>
</protein>
<proteinExistence type="predicted"/>
<dbReference type="RefSeq" id="XP_025518601.1">
    <property type="nucleotide sequence ID" value="XM_025659679.1"/>
</dbReference>
<evidence type="ECO:0000313" key="3">
    <source>
        <dbReference type="Proteomes" id="UP000249526"/>
    </source>
</evidence>
<keyword evidence="1" id="KW-0812">Transmembrane</keyword>
<dbReference type="EMBL" id="KZ825057">
    <property type="protein sequence ID" value="RAH60679.1"/>
    <property type="molecule type" value="Genomic_DNA"/>
</dbReference>
<evidence type="ECO:0000256" key="1">
    <source>
        <dbReference type="SAM" id="Phobius"/>
    </source>
</evidence>
<reference evidence="2 3" key="1">
    <citation type="submission" date="2018-02" db="EMBL/GenBank/DDBJ databases">
        <title>The genomes of Aspergillus section Nigri reveals drivers in fungal speciation.</title>
        <authorList>
            <consortium name="DOE Joint Genome Institute"/>
            <person name="Vesth T.C."/>
            <person name="Nybo J."/>
            <person name="Theobald S."/>
            <person name="Brandl J."/>
            <person name="Frisvad J.C."/>
            <person name="Nielsen K.F."/>
            <person name="Lyhne E.K."/>
            <person name="Kogle M.E."/>
            <person name="Kuo A."/>
            <person name="Riley R."/>
            <person name="Clum A."/>
            <person name="Nolan M."/>
            <person name="Lipzen A."/>
            <person name="Salamov A."/>
            <person name="Henrissat B."/>
            <person name="Wiebenga A."/>
            <person name="De vries R.P."/>
            <person name="Grigoriev I.V."/>
            <person name="Mortensen U.H."/>
            <person name="Andersen M.R."/>
            <person name="Baker S.E."/>
        </authorList>
    </citation>
    <scope>NUCLEOTIDE SEQUENCE [LARGE SCALE GENOMIC DNA]</scope>
    <source>
        <strain evidence="2 3">CBS 112811</strain>
    </source>
</reference>
<gene>
    <name evidence="2" type="ORF">BO85DRAFT_447243</name>
</gene>
<feature type="non-terminal residue" evidence="2">
    <location>
        <position position="53"/>
    </location>
</feature>
<keyword evidence="3" id="KW-1185">Reference proteome</keyword>
<organism evidence="2 3">
    <name type="scientific">Aspergillus piperis CBS 112811</name>
    <dbReference type="NCBI Taxonomy" id="1448313"/>
    <lineage>
        <taxon>Eukaryota</taxon>
        <taxon>Fungi</taxon>
        <taxon>Dikarya</taxon>
        <taxon>Ascomycota</taxon>
        <taxon>Pezizomycotina</taxon>
        <taxon>Eurotiomycetes</taxon>
        <taxon>Eurotiomycetidae</taxon>
        <taxon>Eurotiales</taxon>
        <taxon>Aspergillaceae</taxon>
        <taxon>Aspergillus</taxon>
        <taxon>Aspergillus subgen. Circumdati</taxon>
    </lineage>
</organism>
<keyword evidence="1" id="KW-1133">Transmembrane helix</keyword>
<name>A0A8G1VP73_9EURO</name>
<keyword evidence="1" id="KW-0472">Membrane</keyword>
<feature type="transmembrane region" description="Helical" evidence="1">
    <location>
        <begin position="16"/>
        <end position="36"/>
    </location>
</feature>
<dbReference type="Proteomes" id="UP000249526">
    <property type="component" value="Unassembled WGS sequence"/>
</dbReference>
<dbReference type="AlphaFoldDB" id="A0A8G1VP73"/>
<accession>A0A8G1VP73</accession>
<dbReference type="GeneID" id="37163081"/>
<evidence type="ECO:0000313" key="2">
    <source>
        <dbReference type="EMBL" id="RAH60679.1"/>
    </source>
</evidence>